<dbReference type="WBParaSite" id="PgR033_g022_t01">
    <property type="protein sequence ID" value="PgR033_g022_t01"/>
    <property type="gene ID" value="PgR033_g022"/>
</dbReference>
<proteinExistence type="predicted"/>
<evidence type="ECO:0000313" key="2">
    <source>
        <dbReference type="WBParaSite" id="PgR033_g022_t01"/>
    </source>
</evidence>
<organism evidence="1 2">
    <name type="scientific">Parascaris univalens</name>
    <name type="common">Nematode worm</name>
    <dbReference type="NCBI Taxonomy" id="6257"/>
    <lineage>
        <taxon>Eukaryota</taxon>
        <taxon>Metazoa</taxon>
        <taxon>Ecdysozoa</taxon>
        <taxon>Nematoda</taxon>
        <taxon>Chromadorea</taxon>
        <taxon>Rhabditida</taxon>
        <taxon>Spirurina</taxon>
        <taxon>Ascaridomorpha</taxon>
        <taxon>Ascaridoidea</taxon>
        <taxon>Ascarididae</taxon>
        <taxon>Parascaris</taxon>
    </lineage>
</organism>
<accession>A0A915BBH8</accession>
<dbReference type="AlphaFoldDB" id="A0A915BBH8"/>
<reference evidence="2" key="1">
    <citation type="submission" date="2022-11" db="UniProtKB">
        <authorList>
            <consortium name="WormBaseParasite"/>
        </authorList>
    </citation>
    <scope>IDENTIFICATION</scope>
</reference>
<sequence length="68" mass="7865">MNWYMYAIKALMGQLGKQLYRNLDEDDQERLAHCLDNIGDEKDMVAGAQCLINARIRAKLDAYDRSLD</sequence>
<keyword evidence="1" id="KW-1185">Reference proteome</keyword>
<name>A0A915BBH8_PARUN</name>
<evidence type="ECO:0000313" key="1">
    <source>
        <dbReference type="Proteomes" id="UP000887569"/>
    </source>
</evidence>
<protein>
    <submittedName>
        <fullName evidence="2">Uncharacterized protein</fullName>
    </submittedName>
</protein>
<dbReference type="Proteomes" id="UP000887569">
    <property type="component" value="Unplaced"/>
</dbReference>